<dbReference type="RefSeq" id="WP_140592164.1">
    <property type="nucleotide sequence ID" value="NZ_VFWZ01000002.1"/>
</dbReference>
<feature type="transmembrane region" description="Helical" evidence="1">
    <location>
        <begin position="14"/>
        <end position="42"/>
    </location>
</feature>
<keyword evidence="3" id="KW-1185">Reference proteome</keyword>
<keyword evidence="1" id="KW-0472">Membrane</keyword>
<feature type="transmembrane region" description="Helical" evidence="1">
    <location>
        <begin position="63"/>
        <end position="81"/>
    </location>
</feature>
<gene>
    <name evidence="2" type="ORF">FHK87_08035</name>
</gene>
<dbReference type="Proteomes" id="UP000315540">
    <property type="component" value="Unassembled WGS sequence"/>
</dbReference>
<evidence type="ECO:0000256" key="1">
    <source>
        <dbReference type="SAM" id="Phobius"/>
    </source>
</evidence>
<accession>A0A504JFR7</accession>
<proteinExistence type="predicted"/>
<comment type="caution">
    <text evidence="2">The sequence shown here is derived from an EMBL/GenBank/DDBJ whole genome shotgun (WGS) entry which is preliminary data.</text>
</comment>
<organism evidence="2 3">
    <name type="scientific">Aquimarina algicola</name>
    <dbReference type="NCBI Taxonomy" id="2589995"/>
    <lineage>
        <taxon>Bacteria</taxon>
        <taxon>Pseudomonadati</taxon>
        <taxon>Bacteroidota</taxon>
        <taxon>Flavobacteriia</taxon>
        <taxon>Flavobacteriales</taxon>
        <taxon>Flavobacteriaceae</taxon>
        <taxon>Aquimarina</taxon>
    </lineage>
</organism>
<sequence length="340" mass="39319">MGESKSNYLSYPSILFISIIAGSFLQAFVPISLFYLFTLLLLSLSWYIGRFKKTASFFSKWRFVIYSLLLITFLTGIRYVFTTIQTFPTTTDDVSEHIYKEKFYENGDSIVILKQDRKWKDNYGNPYKGSFSIREKDYVFSKKEYANYIPKPKNQAWDWGNLYKYLAASDTPRMDLILNEFESIKSTQKLNQLEFAEMVVTFIQDIPYSFVFMDECKTPANYEESIRSILEKCPDCCIGNIPYGVQNPVGFMGNLKGDCDTRTVIIYAILSHFGYDVAILNSDYYAHSILGLNIPAKGAFKTLNGKRYYVWETTNKHFTLGALPNSFGNINHWFIVLTNT</sequence>
<protein>
    <recommendedName>
        <fullName evidence="4">Transglutaminase domain-containing protein</fullName>
    </recommendedName>
</protein>
<name>A0A504JFR7_9FLAO</name>
<keyword evidence="1" id="KW-0812">Transmembrane</keyword>
<keyword evidence="1" id="KW-1133">Transmembrane helix</keyword>
<dbReference type="OrthoDB" id="614471at2"/>
<dbReference type="AlphaFoldDB" id="A0A504JFR7"/>
<evidence type="ECO:0008006" key="4">
    <source>
        <dbReference type="Google" id="ProtNLM"/>
    </source>
</evidence>
<dbReference type="EMBL" id="VFWZ01000002">
    <property type="protein sequence ID" value="TPN87522.1"/>
    <property type="molecule type" value="Genomic_DNA"/>
</dbReference>
<evidence type="ECO:0000313" key="3">
    <source>
        <dbReference type="Proteomes" id="UP000315540"/>
    </source>
</evidence>
<evidence type="ECO:0000313" key="2">
    <source>
        <dbReference type="EMBL" id="TPN87522.1"/>
    </source>
</evidence>
<reference evidence="2 3" key="1">
    <citation type="submission" date="2019-06" db="EMBL/GenBank/DDBJ databases">
        <authorList>
            <person name="Meng X."/>
        </authorList>
    </citation>
    <scope>NUCLEOTIDE SEQUENCE [LARGE SCALE GENOMIC DNA]</scope>
    <source>
        <strain evidence="2 3">M625</strain>
    </source>
</reference>